<comment type="similarity">
    <text evidence="2">Belongs to the glycosyl hydrolase 20 family.</text>
</comment>
<evidence type="ECO:0000256" key="7">
    <source>
        <dbReference type="SAM" id="MobiDB-lite"/>
    </source>
</evidence>
<dbReference type="Proteomes" id="UP000402241">
    <property type="component" value="Chromosome"/>
</dbReference>
<evidence type="ECO:0000313" key="10">
    <source>
        <dbReference type="EMBL" id="NES29141.1"/>
    </source>
</evidence>
<accession>A0AAJ2ZGD7</accession>
<evidence type="ECO:0000256" key="4">
    <source>
        <dbReference type="ARBA" id="ARBA00022801"/>
    </source>
</evidence>
<evidence type="ECO:0000256" key="1">
    <source>
        <dbReference type="ARBA" id="ARBA00001231"/>
    </source>
</evidence>
<dbReference type="Proteomes" id="UP000477779">
    <property type="component" value="Unassembled WGS sequence"/>
</dbReference>
<evidence type="ECO:0000259" key="8">
    <source>
        <dbReference type="Pfam" id="PF00728"/>
    </source>
</evidence>
<dbReference type="GO" id="GO:0016020">
    <property type="term" value="C:membrane"/>
    <property type="evidence" value="ECO:0007669"/>
    <property type="project" value="TreeGrafter"/>
</dbReference>
<dbReference type="SUPFAM" id="SSF55545">
    <property type="entry name" value="beta-N-acetylhexosaminidase-like domain"/>
    <property type="match status" value="1"/>
</dbReference>
<feature type="region of interest" description="Disordered" evidence="7">
    <location>
        <begin position="1"/>
        <end position="64"/>
    </location>
</feature>
<feature type="region of interest" description="Disordered" evidence="7">
    <location>
        <begin position="572"/>
        <end position="596"/>
    </location>
</feature>
<dbReference type="InterPro" id="IPR015882">
    <property type="entry name" value="HEX_bac_N"/>
</dbReference>
<keyword evidence="12" id="KW-1185">Reference proteome</keyword>
<keyword evidence="5" id="KW-0326">Glycosidase</keyword>
<name>A0AAJ2ZGD7_9ACTN</name>
<feature type="domain" description="Beta-hexosaminidase bacterial type N-terminal" evidence="9">
    <location>
        <begin position="52"/>
        <end position="222"/>
    </location>
</feature>
<gene>
    <name evidence="10" type="ORF">G3561_16510</name>
    <name evidence="11" type="ORF">GCE86_18665</name>
</gene>
<comment type="catalytic activity">
    <reaction evidence="1">
        <text>Hydrolysis of terminal non-reducing N-acetyl-D-hexosamine residues in N-acetyl-beta-D-hexosaminides.</text>
        <dbReference type="EC" id="3.2.1.52"/>
    </reaction>
</comment>
<protein>
    <recommendedName>
        <fullName evidence="3">beta-N-acetylhexosaminidase</fullName>
        <ecNumber evidence="3">3.2.1.52</ecNumber>
    </recommendedName>
</protein>
<reference evidence="10 13" key="2">
    <citation type="submission" date="2020-02" db="EMBL/GenBank/DDBJ databases">
        <title>WGS of Micromonospora spp. isolated from hot spring.</title>
        <authorList>
            <person name="Thawai C."/>
        </authorList>
    </citation>
    <scope>NUCLEOTIDE SEQUENCE [LARGE SCALE GENOMIC DNA]</scope>
    <source>
        <strain evidence="10 13">TMS7</strain>
    </source>
</reference>
<evidence type="ECO:0000256" key="3">
    <source>
        <dbReference type="ARBA" id="ARBA00012663"/>
    </source>
</evidence>
<dbReference type="Pfam" id="PF00728">
    <property type="entry name" value="Glyco_hydro_20"/>
    <property type="match status" value="1"/>
</dbReference>
<feature type="compositionally biased region" description="Polar residues" evidence="7">
    <location>
        <begin position="583"/>
        <end position="596"/>
    </location>
</feature>
<dbReference type="PANTHER" id="PTHR22600">
    <property type="entry name" value="BETA-HEXOSAMINIDASE"/>
    <property type="match status" value="1"/>
</dbReference>
<organism evidence="10 13">
    <name type="scientific">Micromonospora terminaliae</name>
    <dbReference type="NCBI Taxonomy" id="1914461"/>
    <lineage>
        <taxon>Bacteria</taxon>
        <taxon>Bacillati</taxon>
        <taxon>Actinomycetota</taxon>
        <taxon>Actinomycetes</taxon>
        <taxon>Micromonosporales</taxon>
        <taxon>Micromonosporaceae</taxon>
        <taxon>Micromonospora</taxon>
    </lineage>
</organism>
<evidence type="ECO:0000313" key="11">
    <source>
        <dbReference type="EMBL" id="QGL48860.1"/>
    </source>
</evidence>
<keyword evidence="4" id="KW-0378">Hydrolase</keyword>
<dbReference type="SUPFAM" id="SSF51445">
    <property type="entry name" value="(Trans)glycosidases"/>
    <property type="match status" value="1"/>
</dbReference>
<dbReference type="EMBL" id="CP045309">
    <property type="protein sequence ID" value="QGL48860.1"/>
    <property type="molecule type" value="Genomic_DNA"/>
</dbReference>
<dbReference type="CDD" id="cd06568">
    <property type="entry name" value="GH20_SpHex_like"/>
    <property type="match status" value="1"/>
</dbReference>
<feature type="compositionally biased region" description="Low complexity" evidence="7">
    <location>
        <begin position="22"/>
        <end position="37"/>
    </location>
</feature>
<feature type="active site" description="Proton donor" evidence="6">
    <location>
        <position position="389"/>
    </location>
</feature>
<dbReference type="Gene3D" id="3.30.379.10">
    <property type="entry name" value="Chitobiase/beta-hexosaminidase domain 2-like"/>
    <property type="match status" value="1"/>
</dbReference>
<dbReference type="InterPro" id="IPR029018">
    <property type="entry name" value="Hex-like_dom2"/>
</dbReference>
<evidence type="ECO:0000256" key="5">
    <source>
        <dbReference type="ARBA" id="ARBA00023295"/>
    </source>
</evidence>
<dbReference type="GO" id="GO:0030203">
    <property type="term" value="P:glycosaminoglycan metabolic process"/>
    <property type="evidence" value="ECO:0007669"/>
    <property type="project" value="TreeGrafter"/>
</dbReference>
<dbReference type="EMBL" id="JAAHBZ010000006">
    <property type="protein sequence ID" value="NES29141.1"/>
    <property type="molecule type" value="Genomic_DNA"/>
</dbReference>
<proteinExistence type="inferred from homology"/>
<dbReference type="GO" id="GO:0005975">
    <property type="term" value="P:carbohydrate metabolic process"/>
    <property type="evidence" value="ECO:0007669"/>
    <property type="project" value="InterPro"/>
</dbReference>
<dbReference type="EC" id="3.2.1.52" evidence="3"/>
<reference evidence="11 12" key="1">
    <citation type="submission" date="2019-10" db="EMBL/GenBank/DDBJ databases">
        <title>Genome Sequence of Micromonospora terminaliae DSM 101760.</title>
        <authorList>
            <person name="Guo L."/>
        </authorList>
    </citation>
    <scope>NUCLEOTIDE SEQUENCE [LARGE SCALE GENOMIC DNA]</scope>
    <source>
        <strain evidence="11 12">DSM 101760</strain>
    </source>
</reference>
<dbReference type="RefSeq" id="WP_154228152.1">
    <property type="nucleotide sequence ID" value="NZ_CP045309.1"/>
</dbReference>
<dbReference type="Gene3D" id="3.20.20.80">
    <property type="entry name" value="Glycosidases"/>
    <property type="match status" value="1"/>
</dbReference>
<evidence type="ECO:0000313" key="13">
    <source>
        <dbReference type="Proteomes" id="UP000477779"/>
    </source>
</evidence>
<evidence type="ECO:0000256" key="6">
    <source>
        <dbReference type="PIRSR" id="PIRSR625705-1"/>
    </source>
</evidence>
<dbReference type="AlphaFoldDB" id="A0AAJ2ZGD7"/>
<evidence type="ECO:0000259" key="9">
    <source>
        <dbReference type="Pfam" id="PF02838"/>
    </source>
</evidence>
<dbReference type="Pfam" id="PF02838">
    <property type="entry name" value="Glyco_hydro_20b"/>
    <property type="match status" value="1"/>
</dbReference>
<dbReference type="InterPro" id="IPR015883">
    <property type="entry name" value="Glyco_hydro_20_cat"/>
</dbReference>
<evidence type="ECO:0000256" key="2">
    <source>
        <dbReference type="ARBA" id="ARBA00006285"/>
    </source>
</evidence>
<evidence type="ECO:0000313" key="12">
    <source>
        <dbReference type="Proteomes" id="UP000402241"/>
    </source>
</evidence>
<dbReference type="PRINTS" id="PR00738">
    <property type="entry name" value="GLHYDRLASE20"/>
</dbReference>
<sequence>MPTIPATPAESGPEPLDRLPGRQPAAAELARTAARSAGDLLAPPAPTRLGDVVPAPERVQPDPAADFTLTADAAIRVSPAGRDVAEQLAEWLRPATGFPLPVTDAPDADGVLVLTLSEAPLAAGPFDAARPAGTAGPVDAARPLDAARPAEPTAGEGGVGVDGLGAEGYRLDVTAAGVRVTAAAPAGLFHGAQTLRQLLPAAIERAAPVTERWAVPGGSIVDRPRFPYRGAMLDVARHFFPVEDVLRVVDHLARYKLNHLHLHLTDDQGWRIAVDSWPRLAGVGGITEVGGGPGGFYTQADYRRIVSYAARRHVTVVPEIDLPGHTNAALVAYPDLAPGKVPPPPYTGTEVGFSYVDPADERTYAFVADVVGEVAALTPGPWLHLGGDEAFKVPADTYRAFIERAQTLVAATGKTVVGWHQLAPAGHVDGRVLQWWGTNGDDPETADAVRRGARLILSPGNRVYLDMKYAVDTPIGHDWAGLIDVQRAYDWDPGTHLTGVPAEAVLGVEAPLWTESVTTLAEVEFMLFPRLPAVAELGWSPRSTHDWAGFRQRLAAHGPRWTAAGITFHPSPDVPWPTPATKVPTQPTGNTTAPTS</sequence>
<dbReference type="PANTHER" id="PTHR22600:SF57">
    <property type="entry name" value="BETA-N-ACETYLHEXOSAMINIDASE"/>
    <property type="match status" value="1"/>
</dbReference>
<feature type="domain" description="Glycoside hydrolase family 20 catalytic" evidence="8">
    <location>
        <begin position="226"/>
        <end position="541"/>
    </location>
</feature>
<dbReference type="GO" id="GO:0004563">
    <property type="term" value="F:beta-N-acetylhexosaminidase activity"/>
    <property type="evidence" value="ECO:0007669"/>
    <property type="project" value="UniProtKB-EC"/>
</dbReference>
<dbReference type="InterPro" id="IPR025705">
    <property type="entry name" value="Beta_hexosaminidase_sua/sub"/>
</dbReference>
<dbReference type="InterPro" id="IPR017853">
    <property type="entry name" value="GH"/>
</dbReference>